<proteinExistence type="predicted"/>
<organism evidence="1 2">
    <name type="scientific">Paramuricea clavata</name>
    <name type="common">Red gorgonian</name>
    <name type="synonym">Violescent sea-whip</name>
    <dbReference type="NCBI Taxonomy" id="317549"/>
    <lineage>
        <taxon>Eukaryota</taxon>
        <taxon>Metazoa</taxon>
        <taxon>Cnidaria</taxon>
        <taxon>Anthozoa</taxon>
        <taxon>Octocorallia</taxon>
        <taxon>Malacalcyonacea</taxon>
        <taxon>Plexauridae</taxon>
        <taxon>Paramuricea</taxon>
    </lineage>
</organism>
<keyword evidence="2" id="KW-1185">Reference proteome</keyword>
<gene>
    <name evidence="1" type="ORF">PACLA_8A010265</name>
</gene>
<evidence type="ECO:0000313" key="1">
    <source>
        <dbReference type="EMBL" id="CAB3984292.1"/>
    </source>
</evidence>
<evidence type="ECO:0000313" key="2">
    <source>
        <dbReference type="Proteomes" id="UP001152795"/>
    </source>
</evidence>
<comment type="caution">
    <text evidence="1">The sequence shown here is derived from an EMBL/GenBank/DDBJ whole genome shotgun (WGS) entry which is preliminary data.</text>
</comment>
<protein>
    <submittedName>
        <fullName evidence="1">Uncharacterized protein</fullName>
    </submittedName>
</protein>
<name>A0A7D9DG65_PARCT</name>
<feature type="non-terminal residue" evidence="1">
    <location>
        <position position="240"/>
    </location>
</feature>
<reference evidence="1" key="1">
    <citation type="submission" date="2020-04" db="EMBL/GenBank/DDBJ databases">
        <authorList>
            <person name="Alioto T."/>
            <person name="Alioto T."/>
            <person name="Gomez Garrido J."/>
        </authorList>
    </citation>
    <scope>NUCLEOTIDE SEQUENCE</scope>
    <source>
        <strain evidence="1">A484AB</strain>
    </source>
</reference>
<dbReference type="EMBL" id="CACRXK020000717">
    <property type="protein sequence ID" value="CAB3984292.1"/>
    <property type="molecule type" value="Genomic_DNA"/>
</dbReference>
<dbReference type="Proteomes" id="UP001152795">
    <property type="component" value="Unassembled WGS sequence"/>
</dbReference>
<sequence length="240" mass="26513">GYVRYDNDLNGPRAKSGRSSIYSYMCVTSGSEASLSEFGKKQLRSVGDVDRNVKPPGETVANSRQHIILAGMGSGFHKAQLCFIAVTEIFQHRIITAINTVSSYASLSEYQCLLLLMNLVVAVKHSSMTILRNTVTSPNSNHDMNKQENANERKFFAHLTVVETNRSKVVKALIDSASLDVPRGKAPLLSGRDAEILGYLDIHADEIHSVNEVKTDKNSNVHNQKIQNEQLNHQNSECNA</sequence>
<dbReference type="AlphaFoldDB" id="A0A7D9DG65"/>
<accession>A0A7D9DG65</accession>